<gene>
    <name evidence="2" type="ORF">PUR21_03985</name>
</gene>
<organism evidence="2 3">
    <name type="scientific">Methylorubrum rhodesianum</name>
    <dbReference type="NCBI Taxonomy" id="29427"/>
    <lineage>
        <taxon>Bacteria</taxon>
        <taxon>Pseudomonadati</taxon>
        <taxon>Pseudomonadota</taxon>
        <taxon>Alphaproteobacteria</taxon>
        <taxon>Hyphomicrobiales</taxon>
        <taxon>Methylobacteriaceae</taxon>
        <taxon>Methylorubrum</taxon>
    </lineage>
</organism>
<sequence>MDRSVPARLTIAVGPGIDTGPRARRRRRRRRRDDAREKVEQSLTGRPNSFVPAHTLRRVLGLPARPDRDRVGLNWAMHWGQGIALGPLRMLMAERGMRGSVASFLFLNLRLLNDQALENATGAGAPPWTWPRDEQRIDLLHKAIYAFVTGYVADGLARNPDRERHRGRADDARDPDDRVDDAADPAGGRRGILGRTALSRRRRTAHPSERTDAHRPYGTVNRAYGVRVDTPDRVGVPVLVVAGDEWEAELMAAEAAGPHARAEVFRELDRAEIREHGLDLNERGSIKSLAVLRL</sequence>
<feature type="compositionally biased region" description="Basic and acidic residues" evidence="1">
    <location>
        <begin position="206"/>
        <end position="215"/>
    </location>
</feature>
<comment type="caution">
    <text evidence="2">The sequence shown here is derived from an EMBL/GenBank/DDBJ whole genome shotgun (WGS) entry which is preliminary data.</text>
</comment>
<evidence type="ECO:0000256" key="1">
    <source>
        <dbReference type="SAM" id="MobiDB-lite"/>
    </source>
</evidence>
<feature type="region of interest" description="Disordered" evidence="1">
    <location>
        <begin position="158"/>
        <end position="217"/>
    </location>
</feature>
<evidence type="ECO:0000313" key="3">
    <source>
        <dbReference type="Proteomes" id="UP001404845"/>
    </source>
</evidence>
<proteinExistence type="predicted"/>
<protein>
    <submittedName>
        <fullName evidence="2">Uncharacterized protein</fullName>
    </submittedName>
</protein>
<keyword evidence="3" id="KW-1185">Reference proteome</keyword>
<dbReference type="Proteomes" id="UP001404845">
    <property type="component" value="Unassembled WGS sequence"/>
</dbReference>
<feature type="compositionally biased region" description="Basic residues" evidence="1">
    <location>
        <begin position="22"/>
        <end position="31"/>
    </location>
</feature>
<dbReference type="EMBL" id="JAQYXL010000001">
    <property type="protein sequence ID" value="MEN3226823.1"/>
    <property type="molecule type" value="Genomic_DNA"/>
</dbReference>
<feature type="region of interest" description="Disordered" evidence="1">
    <location>
        <begin position="1"/>
        <end position="48"/>
    </location>
</feature>
<name>A0ABU9Z6E0_9HYPH</name>
<reference evidence="2 3" key="1">
    <citation type="journal article" date="2023" name="PLoS ONE">
        <title>Complete genome assembly of Hawai'i environmental nontuberculous mycobacteria reveals unexpected co-isolation with methylobacteria.</title>
        <authorList>
            <person name="Hendrix J."/>
            <person name="Epperson L.E."/>
            <person name="Tong E.I."/>
            <person name="Chan Y.L."/>
            <person name="Hasan N.A."/>
            <person name="Dawrs S.N."/>
            <person name="Norton G.J."/>
            <person name="Virdi R."/>
            <person name="Crooks J.L."/>
            <person name="Chan E.D."/>
            <person name="Honda J.R."/>
            <person name="Strong M."/>
        </authorList>
    </citation>
    <scope>NUCLEOTIDE SEQUENCE [LARGE SCALE GENOMIC DNA]</scope>
    <source>
        <strain evidence="2 3">NJH_HI01</strain>
    </source>
</reference>
<feature type="compositionally biased region" description="Basic and acidic residues" evidence="1">
    <location>
        <begin position="159"/>
        <end position="176"/>
    </location>
</feature>
<dbReference type="RefSeq" id="WP_345970252.1">
    <property type="nucleotide sequence ID" value="NZ_JAQYXL010000001.1"/>
</dbReference>
<accession>A0ABU9Z6E0</accession>
<evidence type="ECO:0000313" key="2">
    <source>
        <dbReference type="EMBL" id="MEN3226823.1"/>
    </source>
</evidence>